<dbReference type="Proteomes" id="UP000295124">
    <property type="component" value="Unassembled WGS sequence"/>
</dbReference>
<evidence type="ECO:0000313" key="1">
    <source>
        <dbReference type="EMBL" id="TDD60257.1"/>
    </source>
</evidence>
<name>A0A4V2YQ08_9ACTN</name>
<comment type="caution">
    <text evidence="1">The sequence shown here is derived from an EMBL/GenBank/DDBJ whole genome shotgun (WGS) entry which is preliminary data.</text>
</comment>
<organism evidence="1 2">
    <name type="scientific">Kribbella antibiotica</name>
    <dbReference type="NCBI Taxonomy" id="190195"/>
    <lineage>
        <taxon>Bacteria</taxon>
        <taxon>Bacillati</taxon>
        <taxon>Actinomycetota</taxon>
        <taxon>Actinomycetes</taxon>
        <taxon>Propionibacteriales</taxon>
        <taxon>Kribbellaceae</taxon>
        <taxon>Kribbella</taxon>
    </lineage>
</organism>
<protein>
    <submittedName>
        <fullName evidence="1">Uncharacterized protein</fullName>
    </submittedName>
</protein>
<keyword evidence="2" id="KW-1185">Reference proteome</keyword>
<dbReference type="AlphaFoldDB" id="A0A4V2YQ08"/>
<evidence type="ECO:0000313" key="2">
    <source>
        <dbReference type="Proteomes" id="UP000295124"/>
    </source>
</evidence>
<dbReference type="OrthoDB" id="9829700at2"/>
<accession>A0A4V2YQ08</accession>
<sequence length="170" mass="17926">MLAIVLSVGLLAAGVWFFGIRHGDGPLGESGLGNQLCFPVGESESATIGTMDTLRNSSSSIVKITDVSLIGARGVENAGAFLVQGAATSKSGWAFGNGPFDGEANRPRLAVDAELPAKSDDDIGLIVHLTRPDVLAEGYVEGIRIEYTTGDRRYFLETGPEQILRPGKCF</sequence>
<dbReference type="EMBL" id="SMKX01000026">
    <property type="protein sequence ID" value="TDD60257.1"/>
    <property type="molecule type" value="Genomic_DNA"/>
</dbReference>
<proteinExistence type="predicted"/>
<reference evidence="1 2" key="1">
    <citation type="submission" date="2019-03" db="EMBL/GenBank/DDBJ databases">
        <title>Draft genome sequences of novel Actinobacteria.</title>
        <authorList>
            <person name="Sahin N."/>
            <person name="Ay H."/>
            <person name="Saygin H."/>
        </authorList>
    </citation>
    <scope>NUCLEOTIDE SEQUENCE [LARGE SCALE GENOMIC DNA]</scope>
    <source>
        <strain evidence="1 2">JCM 13523</strain>
    </source>
</reference>
<dbReference type="RefSeq" id="WP_132167244.1">
    <property type="nucleotide sequence ID" value="NZ_SMKX01000026.1"/>
</dbReference>
<gene>
    <name evidence="1" type="ORF">E1263_11580</name>
</gene>